<keyword evidence="7" id="KW-0653">Protein transport</keyword>
<dbReference type="AlphaFoldDB" id="A0A7X0J2A2"/>
<evidence type="ECO:0000256" key="8">
    <source>
        <dbReference type="ARBA" id="ARBA00022989"/>
    </source>
</evidence>
<evidence type="ECO:0000256" key="2">
    <source>
        <dbReference type="ARBA" id="ARBA00006555"/>
    </source>
</evidence>
<dbReference type="PROSITE" id="PS52016">
    <property type="entry name" value="TONB_DEPENDENT_REC_3"/>
    <property type="match status" value="1"/>
</dbReference>
<dbReference type="PANTHER" id="PTHR33446">
    <property type="entry name" value="PROTEIN TONB-RELATED"/>
    <property type="match status" value="1"/>
</dbReference>
<keyword evidence="10" id="KW-1134">Transmembrane beta strand</keyword>
<dbReference type="InterPro" id="IPR008756">
    <property type="entry name" value="Peptidase_M56"/>
</dbReference>
<comment type="similarity">
    <text evidence="10">Belongs to the TonB-dependent receptor family.</text>
</comment>
<dbReference type="InterPro" id="IPR051045">
    <property type="entry name" value="TonB-dependent_transducer"/>
</dbReference>
<accession>A0A7X0J2A2</accession>
<evidence type="ECO:0000313" key="13">
    <source>
        <dbReference type="EMBL" id="MBB6499784.1"/>
    </source>
</evidence>
<dbReference type="Pfam" id="PF05569">
    <property type="entry name" value="Peptidase_M56"/>
    <property type="match status" value="1"/>
</dbReference>
<keyword evidence="10" id="KW-0998">Cell outer membrane</keyword>
<evidence type="ECO:0000313" key="14">
    <source>
        <dbReference type="Proteomes" id="UP000521017"/>
    </source>
</evidence>
<evidence type="ECO:0000256" key="7">
    <source>
        <dbReference type="ARBA" id="ARBA00022927"/>
    </source>
</evidence>
<keyword evidence="3 10" id="KW-0813">Transport</keyword>
<evidence type="ECO:0000256" key="1">
    <source>
        <dbReference type="ARBA" id="ARBA00004383"/>
    </source>
</evidence>
<dbReference type="GO" id="GO:0015031">
    <property type="term" value="P:protein transport"/>
    <property type="evidence" value="ECO:0007669"/>
    <property type="project" value="UniProtKB-KW"/>
</dbReference>
<evidence type="ECO:0000256" key="4">
    <source>
        <dbReference type="ARBA" id="ARBA00022475"/>
    </source>
</evidence>
<keyword evidence="6 10" id="KW-0812">Transmembrane</keyword>
<dbReference type="SUPFAM" id="SSF56935">
    <property type="entry name" value="Porins"/>
    <property type="match status" value="1"/>
</dbReference>
<dbReference type="PROSITE" id="PS52015">
    <property type="entry name" value="TONB_CTD"/>
    <property type="match status" value="1"/>
</dbReference>
<dbReference type="CDD" id="cd07341">
    <property type="entry name" value="M56_BlaR1_MecR1_like"/>
    <property type="match status" value="1"/>
</dbReference>
<dbReference type="GO" id="GO:0055085">
    <property type="term" value="P:transmembrane transport"/>
    <property type="evidence" value="ECO:0007669"/>
    <property type="project" value="InterPro"/>
</dbReference>
<feature type="transmembrane region" description="Helical" evidence="11">
    <location>
        <begin position="92"/>
        <end position="112"/>
    </location>
</feature>
<dbReference type="InterPro" id="IPR006260">
    <property type="entry name" value="TonB/TolA_C"/>
</dbReference>
<feature type="transmembrane region" description="Helical" evidence="11">
    <location>
        <begin position="36"/>
        <end position="52"/>
    </location>
</feature>
<dbReference type="Gene3D" id="3.30.2420.10">
    <property type="entry name" value="TonB"/>
    <property type="match status" value="1"/>
</dbReference>
<keyword evidence="8 11" id="KW-1133">Transmembrane helix</keyword>
<dbReference type="Proteomes" id="UP000521017">
    <property type="component" value="Unassembled WGS sequence"/>
</dbReference>
<sequence>MTWAHYLLQVNIYLVIFYAFYKLLLDKETYFMLNRIYLIAAGMLSLVIPFLRPEWFIRQPATQQIKISVDQLNMMMAQGTVSPDEGLNLNPVQILVGIYLIGILFFLGRFIFQLFAVRKLVRTKPSGSAFSFFSKKIIDPEIQEFETIQTHEEIHVRQYHTADVLFFELLGILVWCNPIIYFYKTTVKNIHEYLADEEAVRIQGDAESYSILLLSQALGVDQHILTNRFFNKSLIKKRIFMLHKQRSRKIAILKYGLFLPLFAVTLLLSSATISKNENLKAVAEEITVPVAQAASSIQLFKPKAIIQPENKGGWNKFYNYLSRTVKYPKLAYQYQLQGNVLIKFTLTSGVVSGISTGALLGQGCDAEVMRTIMNFDDFKSVDNGHYTIKVAFRLPGVNTRVKNNVSSTPKGYTALNTITITSSAKSGEIAELPQDQRIYDFVSLDKQPGFPGGMDKFYTYIKAGIRYPKEAIEKNIQGKVFLSFIVEDDGQLSDIKVTRGIGGGADEEAVRLLSASPKWTPGTAEGHPVKVKYNIPITFALNNGSGSSVTAIQITPKPLYVIDGKIVSDQEDFKLKNINPNDIESMSILKDEEAIKKFGDAAKNGVILITTKKKN</sequence>
<comment type="similarity">
    <text evidence="2">Belongs to the TonB family.</text>
</comment>
<keyword evidence="9 10" id="KW-0472">Membrane</keyword>
<name>A0A7X0J2A2_9SPHI</name>
<evidence type="ECO:0000256" key="9">
    <source>
        <dbReference type="ARBA" id="ARBA00023136"/>
    </source>
</evidence>
<keyword evidence="5" id="KW-0997">Cell inner membrane</keyword>
<feature type="transmembrane region" description="Helical" evidence="11">
    <location>
        <begin position="164"/>
        <end position="183"/>
    </location>
</feature>
<organism evidence="13 14">
    <name type="scientific">Pedobacter cryoconitis</name>
    <dbReference type="NCBI Taxonomy" id="188932"/>
    <lineage>
        <taxon>Bacteria</taxon>
        <taxon>Pseudomonadati</taxon>
        <taxon>Bacteroidota</taxon>
        <taxon>Sphingobacteriia</taxon>
        <taxon>Sphingobacteriales</taxon>
        <taxon>Sphingobacteriaceae</taxon>
        <taxon>Pedobacter</taxon>
    </lineage>
</organism>
<evidence type="ECO:0000256" key="6">
    <source>
        <dbReference type="ARBA" id="ARBA00022692"/>
    </source>
</evidence>
<dbReference type="EMBL" id="JACHCC010000004">
    <property type="protein sequence ID" value="MBB6499784.1"/>
    <property type="molecule type" value="Genomic_DNA"/>
</dbReference>
<dbReference type="InterPro" id="IPR039426">
    <property type="entry name" value="TonB-dep_rcpt-like"/>
</dbReference>
<comment type="subcellular location">
    <subcellularLocation>
        <location evidence="1">Cell inner membrane</location>
        <topology evidence="1">Single-pass membrane protein</topology>
        <orientation evidence="1">Periplasmic side</orientation>
    </subcellularLocation>
    <subcellularLocation>
        <location evidence="10">Cell outer membrane</location>
        <topology evidence="10">Multi-pass membrane protein</topology>
    </subcellularLocation>
</comment>
<evidence type="ECO:0000256" key="3">
    <source>
        <dbReference type="ARBA" id="ARBA00022448"/>
    </source>
</evidence>
<dbReference type="Gene3D" id="2.170.130.10">
    <property type="entry name" value="TonB-dependent receptor, plug domain"/>
    <property type="match status" value="1"/>
</dbReference>
<dbReference type="SUPFAM" id="SSF74653">
    <property type="entry name" value="TolA/TonB C-terminal domain"/>
    <property type="match status" value="1"/>
</dbReference>
<dbReference type="PANTHER" id="PTHR33446:SF2">
    <property type="entry name" value="PROTEIN TONB"/>
    <property type="match status" value="1"/>
</dbReference>
<gene>
    <name evidence="13" type="ORF">HDF25_001926</name>
</gene>
<evidence type="ECO:0000256" key="10">
    <source>
        <dbReference type="PROSITE-ProRule" id="PRU01360"/>
    </source>
</evidence>
<feature type="transmembrane region" description="Helical" evidence="11">
    <location>
        <begin position="251"/>
        <end position="271"/>
    </location>
</feature>
<protein>
    <submittedName>
        <fullName evidence="13">TonB family protein</fullName>
    </submittedName>
</protein>
<dbReference type="Pfam" id="PF03544">
    <property type="entry name" value="TonB_C"/>
    <property type="match status" value="1"/>
</dbReference>
<feature type="domain" description="TonB C-terminal" evidence="12">
    <location>
        <begin position="452"/>
        <end position="548"/>
    </location>
</feature>
<dbReference type="GO" id="GO:0031992">
    <property type="term" value="F:energy transducer activity"/>
    <property type="evidence" value="ECO:0007669"/>
    <property type="project" value="TreeGrafter"/>
</dbReference>
<dbReference type="NCBIfam" id="TIGR01352">
    <property type="entry name" value="tonB_Cterm"/>
    <property type="match status" value="1"/>
</dbReference>
<dbReference type="RefSeq" id="WP_184624500.1">
    <property type="nucleotide sequence ID" value="NZ_JACHCC010000004.1"/>
</dbReference>
<keyword evidence="4" id="KW-1003">Cell membrane</keyword>
<dbReference type="InterPro" id="IPR037066">
    <property type="entry name" value="Plug_dom_sf"/>
</dbReference>
<dbReference type="GO" id="GO:0098797">
    <property type="term" value="C:plasma membrane protein complex"/>
    <property type="evidence" value="ECO:0007669"/>
    <property type="project" value="TreeGrafter"/>
</dbReference>
<dbReference type="InterPro" id="IPR037682">
    <property type="entry name" value="TonB_C"/>
</dbReference>
<proteinExistence type="inferred from homology"/>
<evidence type="ECO:0000259" key="12">
    <source>
        <dbReference type="PROSITE" id="PS52015"/>
    </source>
</evidence>
<evidence type="ECO:0000256" key="11">
    <source>
        <dbReference type="SAM" id="Phobius"/>
    </source>
</evidence>
<evidence type="ECO:0000256" key="5">
    <source>
        <dbReference type="ARBA" id="ARBA00022519"/>
    </source>
</evidence>
<dbReference type="GO" id="GO:0009279">
    <property type="term" value="C:cell outer membrane"/>
    <property type="evidence" value="ECO:0007669"/>
    <property type="project" value="UniProtKB-SubCell"/>
</dbReference>
<reference evidence="13 14" key="1">
    <citation type="submission" date="2020-08" db="EMBL/GenBank/DDBJ databases">
        <title>Genomic Encyclopedia of Type Strains, Phase IV (KMG-V): Genome sequencing to study the core and pangenomes of soil and plant-associated prokaryotes.</title>
        <authorList>
            <person name="Whitman W."/>
        </authorList>
    </citation>
    <scope>NUCLEOTIDE SEQUENCE [LARGE SCALE GENOMIC DNA]</scope>
    <source>
        <strain evidence="13 14">M2T3</strain>
    </source>
</reference>
<feature type="transmembrane region" description="Helical" evidence="11">
    <location>
        <begin position="6"/>
        <end position="24"/>
    </location>
</feature>
<comment type="caution">
    <text evidence="13">The sequence shown here is derived from an EMBL/GenBank/DDBJ whole genome shotgun (WGS) entry which is preliminary data.</text>
</comment>